<dbReference type="Gene3D" id="1.10.10.10">
    <property type="entry name" value="Winged helix-like DNA-binding domain superfamily/Winged helix DNA-binding domain"/>
    <property type="match status" value="1"/>
</dbReference>
<gene>
    <name evidence="2" type="ORF">HMPREF9193_01087</name>
</gene>
<dbReference type="Proteomes" id="UP000016649">
    <property type="component" value="Unassembled WGS sequence"/>
</dbReference>
<proteinExistence type="inferred from homology"/>
<dbReference type="SUPFAM" id="SSF53067">
    <property type="entry name" value="Actin-like ATPase domain"/>
    <property type="match status" value="1"/>
</dbReference>
<evidence type="ECO:0000313" key="3">
    <source>
        <dbReference type="Proteomes" id="UP000016649"/>
    </source>
</evidence>
<dbReference type="EMBL" id="AWVH01000026">
    <property type="protein sequence ID" value="ERJ93411.1"/>
    <property type="molecule type" value="Genomic_DNA"/>
</dbReference>
<comment type="caution">
    <text evidence="2">The sequence shown here is derived from an EMBL/GenBank/DDBJ whole genome shotgun (WGS) entry which is preliminary data.</text>
</comment>
<dbReference type="InterPro" id="IPR043129">
    <property type="entry name" value="ATPase_NBD"/>
</dbReference>
<evidence type="ECO:0000256" key="1">
    <source>
        <dbReference type="ARBA" id="ARBA00006479"/>
    </source>
</evidence>
<reference evidence="2 3" key="1">
    <citation type="submission" date="2013-08" db="EMBL/GenBank/DDBJ databases">
        <authorList>
            <person name="Weinstock G."/>
            <person name="Sodergren E."/>
            <person name="Wylie T."/>
            <person name="Fulton L."/>
            <person name="Fulton R."/>
            <person name="Fronick C."/>
            <person name="O'Laughlin M."/>
            <person name="Godfrey J."/>
            <person name="Miner T."/>
            <person name="Herter B."/>
            <person name="Appelbaum E."/>
            <person name="Cordes M."/>
            <person name="Lek S."/>
            <person name="Wollam A."/>
            <person name="Pepin K.H."/>
            <person name="Palsikar V.B."/>
            <person name="Mitreva M."/>
            <person name="Wilson R.K."/>
        </authorList>
    </citation>
    <scope>NUCLEOTIDE SEQUENCE [LARGE SCALE GENOMIC DNA]</scope>
    <source>
        <strain evidence="2 3">ATCC 700332</strain>
    </source>
</reference>
<dbReference type="InterPro" id="IPR000600">
    <property type="entry name" value="ROK"/>
</dbReference>
<dbReference type="InterPro" id="IPR036390">
    <property type="entry name" value="WH_DNA-bd_sf"/>
</dbReference>
<dbReference type="PANTHER" id="PTHR18964:SF149">
    <property type="entry name" value="BIFUNCTIONAL UDP-N-ACETYLGLUCOSAMINE 2-EPIMERASE_N-ACETYLMANNOSAMINE KINASE"/>
    <property type="match status" value="1"/>
</dbReference>
<evidence type="ECO:0000313" key="2">
    <source>
        <dbReference type="EMBL" id="ERJ93411.1"/>
    </source>
</evidence>
<dbReference type="Gene3D" id="3.30.420.40">
    <property type="match status" value="2"/>
</dbReference>
<comment type="similarity">
    <text evidence="1">Belongs to the ROK (NagC/XylR) family.</text>
</comment>
<keyword evidence="3" id="KW-1185">Reference proteome</keyword>
<dbReference type="PANTHER" id="PTHR18964">
    <property type="entry name" value="ROK (REPRESSOR, ORF, KINASE) FAMILY"/>
    <property type="match status" value="1"/>
</dbReference>
<accession>A0ABN0NZF5</accession>
<sequence length="372" mass="41613">MDIVDIKYNNRKKIYFYIRKHKSTTKQNIAYDLKLSLPTVTQNLEYLIEKKLISGDGKAKNRGYGRTPVAYSYVSDVKVAVGLDSTAHHLKTVIIDLEGNIVKYTDKRLVYQRNDKYLHALGDAVDSIIAESGINPKKVLGVGIAVSGLIDQTKGKVVYGKIVDNEGMTKEDFSKYIKYPTKLIHDSNAAGFFEIWMFPEYKNAYYVNLSNTIGGSVFINGEVYLGDGLYSGEIGHLNLVPGGKPCYCGNRGCADAYCGTEQLSAKTDGDLEVFFNSLKQGDKNLIKIWDEYLEYLAVLINDIRMMFGCTIILGGSINKYIKDYMNILYKKVDAKNPFSEEASQYLMPGKCDIEVVASGAALYFVKDFLDDV</sequence>
<name>A0ABN0NZF5_TRELE</name>
<dbReference type="InterPro" id="IPR036388">
    <property type="entry name" value="WH-like_DNA-bd_sf"/>
</dbReference>
<organism evidence="2 3">
    <name type="scientific">Treponema lecithinolyticum ATCC 700332</name>
    <dbReference type="NCBI Taxonomy" id="1321815"/>
    <lineage>
        <taxon>Bacteria</taxon>
        <taxon>Pseudomonadati</taxon>
        <taxon>Spirochaetota</taxon>
        <taxon>Spirochaetia</taxon>
        <taxon>Spirochaetales</taxon>
        <taxon>Treponemataceae</taxon>
        <taxon>Treponema</taxon>
    </lineage>
</organism>
<protein>
    <submittedName>
        <fullName evidence="2">ROK family protein</fullName>
    </submittedName>
</protein>
<dbReference type="Pfam" id="PF00480">
    <property type="entry name" value="ROK"/>
    <property type="match status" value="1"/>
</dbReference>
<dbReference type="SUPFAM" id="SSF46785">
    <property type="entry name" value="Winged helix' DNA-binding domain"/>
    <property type="match status" value="1"/>
</dbReference>